<organism evidence="2 3">
    <name type="scientific">Paracoccidioides brasiliensis</name>
    <dbReference type="NCBI Taxonomy" id="121759"/>
    <lineage>
        <taxon>Eukaryota</taxon>
        <taxon>Fungi</taxon>
        <taxon>Dikarya</taxon>
        <taxon>Ascomycota</taxon>
        <taxon>Pezizomycotina</taxon>
        <taxon>Eurotiomycetes</taxon>
        <taxon>Eurotiomycetidae</taxon>
        <taxon>Onygenales</taxon>
        <taxon>Ajellomycetaceae</taxon>
        <taxon>Paracoccidioides</taxon>
    </lineage>
</organism>
<comment type="caution">
    <text evidence="2">The sequence shown here is derived from an EMBL/GenBank/DDBJ whole genome shotgun (WGS) entry which is preliminary data.</text>
</comment>
<evidence type="ECO:0000313" key="3">
    <source>
        <dbReference type="Proteomes" id="UP000242814"/>
    </source>
</evidence>
<dbReference type="AlphaFoldDB" id="A0A1D2J740"/>
<dbReference type="EMBL" id="LZYO01000370">
    <property type="protein sequence ID" value="ODH14290.1"/>
    <property type="molecule type" value="Genomic_DNA"/>
</dbReference>
<dbReference type="Proteomes" id="UP000242814">
    <property type="component" value="Unassembled WGS sequence"/>
</dbReference>
<dbReference type="VEuPathDB" id="FungiDB:PADG_11792"/>
<reference evidence="2 3" key="1">
    <citation type="submission" date="2016-06" db="EMBL/GenBank/DDBJ databases">
        <authorList>
            <person name="Kjaerup R.B."/>
            <person name="Dalgaard T.S."/>
            <person name="Juul-Madsen H.R."/>
        </authorList>
    </citation>
    <scope>NUCLEOTIDE SEQUENCE [LARGE SCALE GENOMIC DNA]</scope>
    <source>
        <strain evidence="2 3">Pb300</strain>
    </source>
</reference>
<feature type="region of interest" description="Disordered" evidence="1">
    <location>
        <begin position="78"/>
        <end position="130"/>
    </location>
</feature>
<feature type="compositionally biased region" description="Basic and acidic residues" evidence="1">
    <location>
        <begin position="105"/>
        <end position="116"/>
    </location>
</feature>
<gene>
    <name evidence="2" type="ORF">ACO22_06607</name>
</gene>
<protein>
    <submittedName>
        <fullName evidence="2">Uncharacterized protein</fullName>
    </submittedName>
</protein>
<accession>A0A1D2J740</accession>
<name>A0A1D2J740_PARBR</name>
<sequence>MANNTIVPGTVLNLQVRHITDTKVMEREENGEIGTERENNRSTFPIIRGAHSYYTQTNTLMIMANELSRYEEYGQSMDDTWDIPENGQTDVDEQVGATSTLEEDPERRQEDGKDDFADVSGLGLVYDDVN</sequence>
<dbReference type="VEuPathDB" id="FungiDB:PABG_04224"/>
<dbReference type="VEuPathDB" id="FungiDB:PADG_04593"/>
<evidence type="ECO:0000313" key="2">
    <source>
        <dbReference type="EMBL" id="ODH14290.1"/>
    </source>
</evidence>
<evidence type="ECO:0000256" key="1">
    <source>
        <dbReference type="SAM" id="MobiDB-lite"/>
    </source>
</evidence>
<proteinExistence type="predicted"/>